<name>A0ABX2AEA6_9PROT</name>
<reference evidence="8 9" key="1">
    <citation type="journal article" date="2020" name="Microorganisms">
        <title>Description of Komagataeibacter melaceti sp. nov. and Komagataeibacter melomenusus sp. nov. Isolated from Apple Cider Vinegar.</title>
        <authorList>
            <person name="Maric L."/>
            <person name="Cleenwerck I."/>
            <person name="Accetto T."/>
            <person name="Vandamme P."/>
            <person name="Trcek J."/>
        </authorList>
    </citation>
    <scope>NUCLEOTIDE SEQUENCE [LARGE SCALE GENOMIC DNA]</scope>
    <source>
        <strain evidence="8 9">AV436</strain>
    </source>
</reference>
<keyword evidence="4 6" id="KW-1133">Transmembrane helix</keyword>
<evidence type="ECO:0000256" key="6">
    <source>
        <dbReference type="SAM" id="Phobius"/>
    </source>
</evidence>
<feature type="transmembrane region" description="Helical" evidence="6">
    <location>
        <begin position="21"/>
        <end position="43"/>
    </location>
</feature>
<gene>
    <name evidence="8" type="ORF">HNW77_08285</name>
</gene>
<evidence type="ECO:0000256" key="1">
    <source>
        <dbReference type="ARBA" id="ARBA00004141"/>
    </source>
</evidence>
<feature type="transmembrane region" description="Helical" evidence="6">
    <location>
        <begin position="49"/>
        <end position="74"/>
    </location>
</feature>
<feature type="domain" description="GtrA/DPMS transmembrane" evidence="7">
    <location>
        <begin position="23"/>
        <end position="140"/>
    </location>
</feature>
<accession>A0ABX2AEA6</accession>
<evidence type="ECO:0000256" key="5">
    <source>
        <dbReference type="ARBA" id="ARBA00023136"/>
    </source>
</evidence>
<sequence length="140" mass="16034">MATLDTCHTEKEEISRDIGEFIRYFLCSVFSLGIDIGSFSFAIHFLGIHWAYAAGLGFILGSITAYLGSIFWVFKSRRMKTHQNKEFFLFLIIGICGLLLCELTLWVGINLEGFQPEITRVFASILTFIFNFVVRKIILF</sequence>
<comment type="caution">
    <text evidence="8">The sequence shown here is derived from an EMBL/GenBank/DDBJ whole genome shotgun (WGS) entry which is preliminary data.</text>
</comment>
<evidence type="ECO:0000256" key="4">
    <source>
        <dbReference type="ARBA" id="ARBA00022989"/>
    </source>
</evidence>
<keyword evidence="3 6" id="KW-0812">Transmembrane</keyword>
<organism evidence="8 9">
    <name type="scientific">Komagataeibacter melomenusus</name>
    <dbReference type="NCBI Taxonomy" id="2766578"/>
    <lineage>
        <taxon>Bacteria</taxon>
        <taxon>Pseudomonadati</taxon>
        <taxon>Pseudomonadota</taxon>
        <taxon>Alphaproteobacteria</taxon>
        <taxon>Acetobacterales</taxon>
        <taxon>Acetobacteraceae</taxon>
        <taxon>Komagataeibacter</taxon>
    </lineage>
</organism>
<dbReference type="EMBL" id="JABJWC010000016">
    <property type="protein sequence ID" value="NPC66387.1"/>
    <property type="molecule type" value="Genomic_DNA"/>
</dbReference>
<dbReference type="Proteomes" id="UP000623090">
    <property type="component" value="Unassembled WGS sequence"/>
</dbReference>
<evidence type="ECO:0000256" key="3">
    <source>
        <dbReference type="ARBA" id="ARBA00022692"/>
    </source>
</evidence>
<dbReference type="PANTHER" id="PTHR38459:SF1">
    <property type="entry name" value="PROPHAGE BACTOPRENOL-LINKED GLUCOSE TRANSLOCASE HOMOLOG"/>
    <property type="match status" value="1"/>
</dbReference>
<evidence type="ECO:0000259" key="7">
    <source>
        <dbReference type="Pfam" id="PF04138"/>
    </source>
</evidence>
<dbReference type="InterPro" id="IPR051401">
    <property type="entry name" value="GtrA_CellWall_Glycosyl"/>
</dbReference>
<comment type="subcellular location">
    <subcellularLocation>
        <location evidence="1">Membrane</location>
        <topology evidence="1">Multi-pass membrane protein</topology>
    </subcellularLocation>
</comment>
<dbReference type="InterPro" id="IPR007267">
    <property type="entry name" value="GtrA_DPMS_TM"/>
</dbReference>
<evidence type="ECO:0000313" key="8">
    <source>
        <dbReference type="EMBL" id="NPC66387.1"/>
    </source>
</evidence>
<dbReference type="Pfam" id="PF04138">
    <property type="entry name" value="GtrA_DPMS_TM"/>
    <property type="match status" value="1"/>
</dbReference>
<feature type="transmembrane region" description="Helical" evidence="6">
    <location>
        <begin position="121"/>
        <end position="138"/>
    </location>
</feature>
<protein>
    <submittedName>
        <fullName evidence="8">GtrA family protein</fullName>
    </submittedName>
</protein>
<dbReference type="RefSeq" id="WP_172156798.1">
    <property type="nucleotide sequence ID" value="NZ_JABJWC010000016.1"/>
</dbReference>
<comment type="similarity">
    <text evidence="2">Belongs to the GtrA family.</text>
</comment>
<feature type="transmembrane region" description="Helical" evidence="6">
    <location>
        <begin position="86"/>
        <end position="109"/>
    </location>
</feature>
<dbReference type="PANTHER" id="PTHR38459">
    <property type="entry name" value="PROPHAGE BACTOPRENOL-LINKED GLUCOSE TRANSLOCASE HOMOLOG"/>
    <property type="match status" value="1"/>
</dbReference>
<evidence type="ECO:0000313" key="9">
    <source>
        <dbReference type="Proteomes" id="UP000623090"/>
    </source>
</evidence>
<evidence type="ECO:0000256" key="2">
    <source>
        <dbReference type="ARBA" id="ARBA00009399"/>
    </source>
</evidence>
<keyword evidence="5 6" id="KW-0472">Membrane</keyword>
<keyword evidence="9" id="KW-1185">Reference proteome</keyword>
<proteinExistence type="inferred from homology"/>